<feature type="region of interest" description="Disordered" evidence="4">
    <location>
        <begin position="1"/>
        <end position="21"/>
    </location>
</feature>
<dbReference type="InterPro" id="IPR002343">
    <property type="entry name" value="Hud_Sxl_RNA"/>
</dbReference>
<dbReference type="GO" id="GO:0005737">
    <property type="term" value="C:cytoplasm"/>
    <property type="evidence" value="ECO:0007669"/>
    <property type="project" value="UniProtKB-ARBA"/>
</dbReference>
<reference evidence="7 8" key="1">
    <citation type="journal article" date="2012" name="Nucleic Acids Res.">
        <title>Sequencing of the smallest Apicomplexan genome from the human pathogen Babesia microti.</title>
        <authorList>
            <person name="Cornillot E."/>
            <person name="Hadj-Kaddour K."/>
            <person name="Dassouli A."/>
            <person name="Noel B."/>
            <person name="Ranwez V."/>
            <person name="Vacherie B."/>
            <person name="Augagneur Y."/>
            <person name="Bres V."/>
            <person name="Duclos A."/>
            <person name="Randazzo S."/>
            <person name="Carcy B."/>
            <person name="Debierre-Grockiego F."/>
            <person name="Delbecq S."/>
            <person name="Moubri-Menage K."/>
            <person name="Shams-Eldin H."/>
            <person name="Usmani-Brown S."/>
            <person name="Bringaud F."/>
            <person name="Wincker P."/>
            <person name="Vivares C.P."/>
            <person name="Schwarz R.T."/>
            <person name="Schetters T.P."/>
            <person name="Krause P.J."/>
            <person name="Gorenflot A."/>
            <person name="Berry V."/>
            <person name="Barbe V."/>
            <person name="Ben Mamoun C."/>
        </authorList>
    </citation>
    <scope>NUCLEOTIDE SEQUENCE [LARGE SCALE GENOMIC DNA]</scope>
    <source>
        <strain evidence="7 8">RI</strain>
    </source>
</reference>
<dbReference type="InterPro" id="IPR050502">
    <property type="entry name" value="Euk_RNA-bind_prot"/>
</dbReference>
<dbReference type="PROSITE" id="PS50020">
    <property type="entry name" value="WW_DOMAIN_2"/>
    <property type="match status" value="1"/>
</dbReference>
<feature type="domain" description="RRM" evidence="6">
    <location>
        <begin position="332"/>
        <end position="410"/>
    </location>
</feature>
<dbReference type="PRINTS" id="PR00961">
    <property type="entry name" value="HUDSXLRNA"/>
</dbReference>
<keyword evidence="8" id="KW-1185">Reference proteome</keyword>
<dbReference type="PANTHER" id="PTHR48025">
    <property type="entry name" value="OS02G0815200 PROTEIN"/>
    <property type="match status" value="1"/>
</dbReference>
<dbReference type="OMA" id="FPCHPAP"/>
<dbReference type="PROSITE" id="PS01159">
    <property type="entry name" value="WW_DOMAIN_1"/>
    <property type="match status" value="1"/>
</dbReference>
<dbReference type="GO" id="GO:0003729">
    <property type="term" value="F:mRNA binding"/>
    <property type="evidence" value="ECO:0007669"/>
    <property type="project" value="UniProtKB-ARBA"/>
</dbReference>
<dbReference type="RefSeq" id="XP_012648594.1">
    <property type="nucleotide sequence ID" value="XM_012793140.1"/>
</dbReference>
<dbReference type="InterPro" id="IPR035979">
    <property type="entry name" value="RBD_domain_sf"/>
</dbReference>
<feature type="domain" description="RRM" evidence="6">
    <location>
        <begin position="29"/>
        <end position="110"/>
    </location>
</feature>
<keyword evidence="1" id="KW-0677">Repeat</keyword>
<dbReference type="VEuPathDB" id="PiroplasmaDB:BMR1_02g04195"/>
<dbReference type="CDD" id="cd12362">
    <property type="entry name" value="RRM3_CELF1-6"/>
    <property type="match status" value="1"/>
</dbReference>
<dbReference type="InterPro" id="IPR012677">
    <property type="entry name" value="Nucleotide-bd_a/b_plait_sf"/>
</dbReference>
<dbReference type="InterPro" id="IPR000504">
    <property type="entry name" value="RRM_dom"/>
</dbReference>
<feature type="domain" description="RRM" evidence="6">
    <location>
        <begin position="129"/>
        <end position="209"/>
    </location>
</feature>
<dbReference type="GO" id="GO:1990904">
    <property type="term" value="C:ribonucleoprotein complex"/>
    <property type="evidence" value="ECO:0007669"/>
    <property type="project" value="InterPro"/>
</dbReference>
<accession>I7IQR1</accession>
<name>I7IQR1_BABMR</name>
<dbReference type="SMART" id="SM00456">
    <property type="entry name" value="WW"/>
    <property type="match status" value="1"/>
</dbReference>
<dbReference type="GO" id="GO:0010629">
    <property type="term" value="P:negative regulation of gene expression"/>
    <property type="evidence" value="ECO:0007669"/>
    <property type="project" value="UniProtKB-ARBA"/>
</dbReference>
<protein>
    <submittedName>
        <fullName evidence="7">Cleavage stimulation factor subunit 2</fullName>
    </submittedName>
</protein>
<feature type="compositionally biased region" description="Acidic residues" evidence="4">
    <location>
        <begin position="1"/>
        <end position="11"/>
    </location>
</feature>
<dbReference type="Gene3D" id="3.30.70.330">
    <property type="match status" value="3"/>
</dbReference>
<organism evidence="7 8">
    <name type="scientific">Babesia microti (strain RI)</name>
    <dbReference type="NCBI Taxonomy" id="1133968"/>
    <lineage>
        <taxon>Eukaryota</taxon>
        <taxon>Sar</taxon>
        <taxon>Alveolata</taxon>
        <taxon>Apicomplexa</taxon>
        <taxon>Aconoidasida</taxon>
        <taxon>Piroplasmida</taxon>
        <taxon>Babesiidae</taxon>
        <taxon>Babesia</taxon>
    </lineage>
</organism>
<proteinExistence type="predicted"/>
<dbReference type="Proteomes" id="UP000002899">
    <property type="component" value="Chromosome II"/>
</dbReference>
<evidence type="ECO:0000259" key="6">
    <source>
        <dbReference type="PROSITE" id="PS50102"/>
    </source>
</evidence>
<dbReference type="InterPro" id="IPR001202">
    <property type="entry name" value="WW_dom"/>
</dbReference>
<reference evidence="7 8" key="2">
    <citation type="journal article" date="2013" name="PLoS ONE">
        <title>Whole genome mapping and re-organization of the nuclear and mitochondrial genomes of Babesia microti isolates.</title>
        <authorList>
            <person name="Cornillot E."/>
            <person name="Dassouli A."/>
            <person name="Garg A."/>
            <person name="Pachikara N."/>
            <person name="Randazzo S."/>
            <person name="Depoix D."/>
            <person name="Carcy B."/>
            <person name="Delbecq S."/>
            <person name="Frutos R."/>
            <person name="Silva J.C."/>
            <person name="Sutton R."/>
            <person name="Krause P.J."/>
            <person name="Mamoun C.B."/>
        </authorList>
    </citation>
    <scope>NUCLEOTIDE SEQUENCE [LARGE SCALE GENOMIC DNA]</scope>
    <source>
        <strain evidence="7 8">RI</strain>
    </source>
</reference>
<dbReference type="SUPFAM" id="SSF51045">
    <property type="entry name" value="WW domain"/>
    <property type="match status" value="1"/>
</dbReference>
<dbReference type="InterPro" id="IPR036020">
    <property type="entry name" value="WW_dom_sf"/>
</dbReference>
<dbReference type="SMART" id="SM00360">
    <property type="entry name" value="RRM"/>
    <property type="match status" value="3"/>
</dbReference>
<dbReference type="AlphaFoldDB" id="I7IQR1"/>
<gene>
    <name evidence="7" type="ORF">BMR1_02g04195</name>
</gene>
<dbReference type="EMBL" id="FO082872">
    <property type="protein sequence ID" value="CCF73985.1"/>
    <property type="molecule type" value="Genomic_DNA"/>
</dbReference>
<dbReference type="FunFam" id="3.30.70.330:FF:000383">
    <property type="entry name" value="Sex lethal, isoform D"/>
    <property type="match status" value="1"/>
</dbReference>
<evidence type="ECO:0000259" key="5">
    <source>
        <dbReference type="PROSITE" id="PS50020"/>
    </source>
</evidence>
<evidence type="ECO:0000256" key="3">
    <source>
        <dbReference type="PROSITE-ProRule" id="PRU00176"/>
    </source>
</evidence>
<evidence type="ECO:0000256" key="2">
    <source>
        <dbReference type="ARBA" id="ARBA00022884"/>
    </source>
</evidence>
<dbReference type="PROSITE" id="PS50102">
    <property type="entry name" value="RRM"/>
    <property type="match status" value="3"/>
</dbReference>
<sequence length="432" mass="47027">MGEESSSEVDNESLATSTPACTPAPPLSIKLFVSRVPKSYTDTDLIPHFVPFGKVEEVTIIKDKTTNAHKLCAFVKMGSIADADSAVRALHNIKVLDASLGALQVKYAVGEVARLGLSNANSEPGVDQVKLFIGSVPKTITEEQIKKVFGEYGQVEEVFIMKDLSTGLSKGCAFVKMSYKEQGLYAIKMADGKLTIDNSKPLEVRFAEAKGKQQNAIPGVPIPNIGVGAMARPFQPGVPRQIGVWREYISPDGRPYYFSEQTGLTQWEVPPEFQMGPISTVNAMGMHMMPPSTPFDQTVMHMNNITNALYNKQPNATPCGSNGVGQFGPPGANLFIFHIPYDWYYADLVKTFSQFGTIVSARIATDKGTGRNRGFAFVSYSTVESAVKAITCMNGFIIANKKLKVTVKKGEEQYISHLLPSVTANVTPYAQM</sequence>
<dbReference type="GeneID" id="24424617"/>
<dbReference type="Pfam" id="PF00397">
    <property type="entry name" value="WW"/>
    <property type="match status" value="1"/>
</dbReference>
<dbReference type="OrthoDB" id="267048at2759"/>
<dbReference type="Pfam" id="PF00076">
    <property type="entry name" value="RRM_1"/>
    <property type="match status" value="3"/>
</dbReference>
<reference evidence="7 8" key="3">
    <citation type="journal article" date="2016" name="Sci. Rep.">
        <title>Genome-wide diversity and gene expression profiling of Babesia microti isolates identify polymorphic genes that mediate host-pathogen interactions.</title>
        <authorList>
            <person name="Silva J.C."/>
            <person name="Cornillot E."/>
            <person name="McCracken C."/>
            <person name="Usmani-Brown S."/>
            <person name="Dwivedi A."/>
            <person name="Ifeonu O.O."/>
            <person name="Crabtree J."/>
            <person name="Gotia H.T."/>
            <person name="Virji A.Z."/>
            <person name="Reynes C."/>
            <person name="Colinge J."/>
            <person name="Kumar V."/>
            <person name="Lawres L."/>
            <person name="Pazzi J.E."/>
            <person name="Pablo J.V."/>
            <person name="Hung C."/>
            <person name="Brancato J."/>
            <person name="Kumari P."/>
            <person name="Orvis J."/>
            <person name="Tretina K."/>
            <person name="Chibucos M."/>
            <person name="Ott S."/>
            <person name="Sadzewicz L."/>
            <person name="Sengamalay N."/>
            <person name="Shetty A.C."/>
            <person name="Su Q."/>
            <person name="Tallon L."/>
            <person name="Fraser C.M."/>
            <person name="Frutos R."/>
            <person name="Molina D.M."/>
            <person name="Krause P.J."/>
            <person name="Ben Mamoun C."/>
        </authorList>
    </citation>
    <scope>NUCLEOTIDE SEQUENCE [LARGE SCALE GENOMIC DNA]</scope>
    <source>
        <strain evidence="7 8">RI</strain>
    </source>
</reference>
<evidence type="ECO:0000313" key="7">
    <source>
        <dbReference type="EMBL" id="CCF73985.1"/>
    </source>
</evidence>
<feature type="domain" description="WW" evidence="5">
    <location>
        <begin position="245"/>
        <end position="272"/>
    </location>
</feature>
<evidence type="ECO:0000256" key="4">
    <source>
        <dbReference type="SAM" id="MobiDB-lite"/>
    </source>
</evidence>
<dbReference type="KEGG" id="bmic:BMR1_02g04195"/>
<evidence type="ECO:0000313" key="8">
    <source>
        <dbReference type="Proteomes" id="UP000002899"/>
    </source>
</evidence>
<dbReference type="Gene3D" id="2.20.70.10">
    <property type="match status" value="1"/>
</dbReference>
<dbReference type="PANTHER" id="PTHR48025:SF1">
    <property type="entry name" value="RRM DOMAIN-CONTAINING PROTEIN"/>
    <property type="match status" value="1"/>
</dbReference>
<dbReference type="FunFam" id="3.30.70.330:FF:000359">
    <property type="entry name" value="CUGBP Elav-like family member 2"/>
    <property type="match status" value="1"/>
</dbReference>
<dbReference type="CDD" id="cd00201">
    <property type="entry name" value="WW"/>
    <property type="match status" value="1"/>
</dbReference>
<keyword evidence="2 3" id="KW-0694">RNA-binding</keyword>
<dbReference type="GO" id="GO:0009967">
    <property type="term" value="P:positive regulation of signal transduction"/>
    <property type="evidence" value="ECO:0007669"/>
    <property type="project" value="UniProtKB-ARBA"/>
</dbReference>
<dbReference type="SUPFAM" id="SSF54928">
    <property type="entry name" value="RNA-binding domain, RBD"/>
    <property type="match status" value="2"/>
</dbReference>
<evidence type="ECO:0000256" key="1">
    <source>
        <dbReference type="ARBA" id="ARBA00022737"/>
    </source>
</evidence>